<keyword evidence="2" id="KW-1185">Reference proteome</keyword>
<evidence type="ECO:0008006" key="3">
    <source>
        <dbReference type="Google" id="ProtNLM"/>
    </source>
</evidence>
<organism evidence="1 2">
    <name type="scientific">Leptospira stimsonii</name>
    <dbReference type="NCBI Taxonomy" id="2202203"/>
    <lineage>
        <taxon>Bacteria</taxon>
        <taxon>Pseudomonadati</taxon>
        <taxon>Spirochaetota</taxon>
        <taxon>Spirochaetia</taxon>
        <taxon>Leptospirales</taxon>
        <taxon>Leptospiraceae</taxon>
        <taxon>Leptospira</taxon>
    </lineage>
</organism>
<dbReference type="EMBL" id="RQGT01000054">
    <property type="protein sequence ID" value="TGM17453.1"/>
    <property type="molecule type" value="Genomic_DNA"/>
</dbReference>
<name>A0ABY2N5L8_9LEPT</name>
<dbReference type="PROSITE" id="PS51257">
    <property type="entry name" value="PROKAR_LIPOPROTEIN"/>
    <property type="match status" value="1"/>
</dbReference>
<dbReference type="RefSeq" id="WP_135684481.1">
    <property type="nucleotide sequence ID" value="NZ_RQEQ01000072.1"/>
</dbReference>
<comment type="caution">
    <text evidence="1">The sequence shown here is derived from an EMBL/GenBank/DDBJ whole genome shotgun (WGS) entry which is preliminary data.</text>
</comment>
<dbReference type="Proteomes" id="UP000297422">
    <property type="component" value="Unassembled WGS sequence"/>
</dbReference>
<gene>
    <name evidence="1" type="ORF">EHQ90_07030</name>
</gene>
<proteinExistence type="predicted"/>
<accession>A0ABY2N5L8</accession>
<reference evidence="2" key="1">
    <citation type="journal article" date="2019" name="PLoS Negl. Trop. Dis.">
        <title>Revisiting the worldwide diversity of Leptospira species in the environment.</title>
        <authorList>
            <person name="Vincent A.T."/>
            <person name="Schiettekatte O."/>
            <person name="Bourhy P."/>
            <person name="Veyrier F.J."/>
            <person name="Picardeau M."/>
        </authorList>
    </citation>
    <scope>NUCLEOTIDE SEQUENCE [LARGE SCALE GENOMIC DNA]</scope>
    <source>
        <strain evidence="2">201702407</strain>
    </source>
</reference>
<protein>
    <recommendedName>
        <fullName evidence="3">Lipoprotein</fullName>
    </recommendedName>
</protein>
<sequence>MFKKITLLLSLSLGLLFIGCTDHEEAYIRQRKLLEIGNIDTNKIRTESITSSASDLKKKIILFHENRDPAKIDCGRLIPVVDTKSKEEVNYWNKTLLFQCNETIRTIEHDYNFQVKYNYRNVISFYDIGIEKSKITLILRSAKLDDQFEESLKYKFDSEQVDLAADRHFQKLVEYLKK</sequence>
<evidence type="ECO:0000313" key="1">
    <source>
        <dbReference type="EMBL" id="TGM17453.1"/>
    </source>
</evidence>
<evidence type="ECO:0000313" key="2">
    <source>
        <dbReference type="Proteomes" id="UP000297422"/>
    </source>
</evidence>